<name>A0A8X7ZYU4_POPTO</name>
<evidence type="ECO:0000256" key="5">
    <source>
        <dbReference type="ARBA" id="ARBA00022989"/>
    </source>
</evidence>
<evidence type="ECO:0000256" key="4">
    <source>
        <dbReference type="ARBA" id="ARBA00022821"/>
    </source>
</evidence>
<evidence type="ECO:0000313" key="10">
    <source>
        <dbReference type="EMBL" id="KAG6774843.1"/>
    </source>
</evidence>
<evidence type="ECO:0008006" key="12">
    <source>
        <dbReference type="Google" id="ProtNLM"/>
    </source>
</evidence>
<keyword evidence="11" id="KW-1185">Reference proteome</keyword>
<evidence type="ECO:0000256" key="1">
    <source>
        <dbReference type="ARBA" id="ARBA00004141"/>
    </source>
</evidence>
<dbReference type="PANTHER" id="PTHR31942:SF82">
    <property type="entry name" value="MLO PROTEIN HOMOLOG 1"/>
    <property type="match status" value="1"/>
</dbReference>
<evidence type="ECO:0000256" key="9">
    <source>
        <dbReference type="SAM" id="Phobius"/>
    </source>
</evidence>
<dbReference type="Proteomes" id="UP000886885">
    <property type="component" value="Chromosome 5D"/>
</dbReference>
<feature type="compositionally biased region" description="Polar residues" evidence="8">
    <location>
        <begin position="119"/>
        <end position="129"/>
    </location>
</feature>
<evidence type="ECO:0000256" key="8">
    <source>
        <dbReference type="SAM" id="MobiDB-lite"/>
    </source>
</evidence>
<gene>
    <name evidence="10" type="ORF">POTOM_022217</name>
</gene>
<protein>
    <recommendedName>
        <fullName evidence="12">MLO-like protein</fullName>
    </recommendedName>
</protein>
<feature type="transmembrane region" description="Helical" evidence="9">
    <location>
        <begin position="12"/>
        <end position="32"/>
    </location>
</feature>
<reference evidence="10" key="1">
    <citation type="journal article" date="2020" name="bioRxiv">
        <title>Hybrid origin of Populus tomentosa Carr. identified through genome sequencing and phylogenomic analysis.</title>
        <authorList>
            <person name="An X."/>
            <person name="Gao K."/>
            <person name="Chen Z."/>
            <person name="Li J."/>
            <person name="Yang X."/>
            <person name="Yang X."/>
            <person name="Zhou J."/>
            <person name="Guo T."/>
            <person name="Zhao T."/>
            <person name="Huang S."/>
            <person name="Miao D."/>
            <person name="Khan W.U."/>
            <person name="Rao P."/>
            <person name="Ye M."/>
            <person name="Lei B."/>
            <person name="Liao W."/>
            <person name="Wang J."/>
            <person name="Ji L."/>
            <person name="Li Y."/>
            <person name="Guo B."/>
            <person name="Mustafa N.S."/>
            <person name="Li S."/>
            <person name="Yun Q."/>
            <person name="Keller S.R."/>
            <person name="Mao J."/>
            <person name="Zhang R."/>
            <person name="Strauss S.H."/>
        </authorList>
    </citation>
    <scope>NUCLEOTIDE SEQUENCE</scope>
    <source>
        <strain evidence="10">GM15</strain>
        <tissue evidence="10">Leaf</tissue>
    </source>
</reference>
<dbReference type="AlphaFoldDB" id="A0A8X7ZYU4"/>
<keyword evidence="3 9" id="KW-0812">Transmembrane</keyword>
<keyword evidence="6 9" id="KW-0472">Membrane</keyword>
<keyword evidence="5 9" id="KW-1133">Transmembrane helix</keyword>
<dbReference type="PANTHER" id="PTHR31942">
    <property type="entry name" value="MLO-LIKE PROTEIN 1"/>
    <property type="match status" value="1"/>
</dbReference>
<dbReference type="GO" id="GO:0006952">
    <property type="term" value="P:defense response"/>
    <property type="evidence" value="ECO:0007669"/>
    <property type="project" value="UniProtKB-KW"/>
</dbReference>
<evidence type="ECO:0000256" key="3">
    <source>
        <dbReference type="ARBA" id="ARBA00022692"/>
    </source>
</evidence>
<dbReference type="Pfam" id="PF03094">
    <property type="entry name" value="Mlo"/>
    <property type="match status" value="1"/>
</dbReference>
<feature type="region of interest" description="Disordered" evidence="8">
    <location>
        <begin position="100"/>
        <end position="133"/>
    </location>
</feature>
<evidence type="ECO:0000256" key="7">
    <source>
        <dbReference type="ARBA" id="ARBA00023265"/>
    </source>
</evidence>
<keyword evidence="4" id="KW-0611">Plant defense</keyword>
<dbReference type="OrthoDB" id="1388414at2759"/>
<feature type="transmembrane region" description="Helical" evidence="9">
    <location>
        <begin position="44"/>
        <end position="69"/>
    </location>
</feature>
<comment type="caution">
    <text evidence="10">The sequence shown here is derived from an EMBL/GenBank/DDBJ whole genome shotgun (WGS) entry which is preliminary data.</text>
</comment>
<comment type="subcellular location">
    <subcellularLocation>
        <location evidence="1">Membrane</location>
        <topology evidence="1">Multi-pass membrane protein</topology>
    </subcellularLocation>
</comment>
<dbReference type="InterPro" id="IPR004326">
    <property type="entry name" value="Mlo"/>
</dbReference>
<accession>A0A8X7ZYU4</accession>
<keyword evidence="7" id="KW-0568">Pathogenesis-related protein</keyword>
<proteinExistence type="inferred from homology"/>
<sequence length="209" mass="23238">MEMAQEAQDRSHVVRGAPVNAFEMAFFLWTWYEFGIKSCFHENLAVILTRVFLGLILQFVCSYITFPLYSSVTQMGSHMKKAIFEEQTAKALRKWQMAAKLKDKSRKRGGDQAGGSSLGFMSSETTPSRGASPVHLLHKYRPSQPDVESVISSALSHPSDTDLSELDGSTHDKHESRKQDHQEPTREAAAQSAAFSLQGLDACLALFPL</sequence>
<dbReference type="EMBL" id="JAAWWB010000010">
    <property type="protein sequence ID" value="KAG6774843.1"/>
    <property type="molecule type" value="Genomic_DNA"/>
</dbReference>
<comment type="similarity">
    <text evidence="2">Belongs to the MLO family.</text>
</comment>
<organism evidence="10 11">
    <name type="scientific">Populus tomentosa</name>
    <name type="common">Chinese white poplar</name>
    <dbReference type="NCBI Taxonomy" id="118781"/>
    <lineage>
        <taxon>Eukaryota</taxon>
        <taxon>Viridiplantae</taxon>
        <taxon>Streptophyta</taxon>
        <taxon>Embryophyta</taxon>
        <taxon>Tracheophyta</taxon>
        <taxon>Spermatophyta</taxon>
        <taxon>Magnoliopsida</taxon>
        <taxon>eudicotyledons</taxon>
        <taxon>Gunneridae</taxon>
        <taxon>Pentapetalae</taxon>
        <taxon>rosids</taxon>
        <taxon>fabids</taxon>
        <taxon>Malpighiales</taxon>
        <taxon>Salicaceae</taxon>
        <taxon>Saliceae</taxon>
        <taxon>Populus</taxon>
    </lineage>
</organism>
<feature type="compositionally biased region" description="Basic and acidic residues" evidence="8">
    <location>
        <begin position="168"/>
        <end position="186"/>
    </location>
</feature>
<evidence type="ECO:0000256" key="2">
    <source>
        <dbReference type="ARBA" id="ARBA00006574"/>
    </source>
</evidence>
<dbReference type="GO" id="GO:0016020">
    <property type="term" value="C:membrane"/>
    <property type="evidence" value="ECO:0007669"/>
    <property type="project" value="UniProtKB-SubCell"/>
</dbReference>
<evidence type="ECO:0000313" key="11">
    <source>
        <dbReference type="Proteomes" id="UP000886885"/>
    </source>
</evidence>
<feature type="region of interest" description="Disordered" evidence="8">
    <location>
        <begin position="148"/>
        <end position="191"/>
    </location>
</feature>
<evidence type="ECO:0000256" key="6">
    <source>
        <dbReference type="ARBA" id="ARBA00023136"/>
    </source>
</evidence>